<reference evidence="1 2" key="1">
    <citation type="journal article" date="2021" name="BMC Genomics">
        <title>Datura genome reveals duplications of psychoactive alkaloid biosynthetic genes and high mutation rate following tissue culture.</title>
        <authorList>
            <person name="Rajewski A."/>
            <person name="Carter-House D."/>
            <person name="Stajich J."/>
            <person name="Litt A."/>
        </authorList>
    </citation>
    <scope>NUCLEOTIDE SEQUENCE [LARGE SCALE GENOMIC DNA]</scope>
    <source>
        <strain evidence="1">AR-01</strain>
    </source>
</reference>
<organism evidence="1 2">
    <name type="scientific">Datura stramonium</name>
    <name type="common">Jimsonweed</name>
    <name type="synonym">Common thornapple</name>
    <dbReference type="NCBI Taxonomy" id="4076"/>
    <lineage>
        <taxon>Eukaryota</taxon>
        <taxon>Viridiplantae</taxon>
        <taxon>Streptophyta</taxon>
        <taxon>Embryophyta</taxon>
        <taxon>Tracheophyta</taxon>
        <taxon>Spermatophyta</taxon>
        <taxon>Magnoliopsida</taxon>
        <taxon>eudicotyledons</taxon>
        <taxon>Gunneridae</taxon>
        <taxon>Pentapetalae</taxon>
        <taxon>asterids</taxon>
        <taxon>lamiids</taxon>
        <taxon>Solanales</taxon>
        <taxon>Solanaceae</taxon>
        <taxon>Solanoideae</taxon>
        <taxon>Datureae</taxon>
        <taxon>Datura</taxon>
    </lineage>
</organism>
<evidence type="ECO:0000313" key="2">
    <source>
        <dbReference type="Proteomes" id="UP000823775"/>
    </source>
</evidence>
<accession>A0ABS8WJV6</accession>
<feature type="non-terminal residue" evidence="1">
    <location>
        <position position="1"/>
    </location>
</feature>
<sequence length="83" mass="9510">QEAEVDKEMGQVWCSAMEAMARYHRESSLPRVEFMSNSSGGARYLCGTELMLRDTLRAMLRVIYGICYVWLENGGFASQKYVM</sequence>
<protein>
    <submittedName>
        <fullName evidence="1">Uncharacterized protein</fullName>
    </submittedName>
</protein>
<dbReference type="Proteomes" id="UP000823775">
    <property type="component" value="Unassembled WGS sequence"/>
</dbReference>
<gene>
    <name evidence="1" type="ORF">HAX54_047214</name>
</gene>
<dbReference type="EMBL" id="JACEIK010007580">
    <property type="protein sequence ID" value="MCE3050439.1"/>
    <property type="molecule type" value="Genomic_DNA"/>
</dbReference>
<evidence type="ECO:0000313" key="1">
    <source>
        <dbReference type="EMBL" id="MCE3050439.1"/>
    </source>
</evidence>
<name>A0ABS8WJV6_DATST</name>
<proteinExistence type="predicted"/>
<keyword evidence="2" id="KW-1185">Reference proteome</keyword>
<comment type="caution">
    <text evidence="1">The sequence shown here is derived from an EMBL/GenBank/DDBJ whole genome shotgun (WGS) entry which is preliminary data.</text>
</comment>